<dbReference type="GO" id="GO:0005886">
    <property type="term" value="C:plasma membrane"/>
    <property type="evidence" value="ECO:0007669"/>
    <property type="project" value="TreeGrafter"/>
</dbReference>
<dbReference type="PANTHER" id="PTHR37820">
    <property type="entry name" value="CELL DIVISION PROTEIN DIVIB"/>
    <property type="match status" value="1"/>
</dbReference>
<keyword evidence="6" id="KW-0472">Membrane</keyword>
<dbReference type="Proteomes" id="UP000438448">
    <property type="component" value="Unassembled WGS sequence"/>
</dbReference>
<comment type="caution">
    <text evidence="9">The sequence shown here is derived from an EMBL/GenBank/DDBJ whole genome shotgun (WGS) entry which is preliminary data.</text>
</comment>
<evidence type="ECO:0000256" key="2">
    <source>
        <dbReference type="ARBA" id="ARBA00022475"/>
    </source>
</evidence>
<keyword evidence="3 9" id="KW-0132">Cell division</keyword>
<keyword evidence="4" id="KW-0812">Transmembrane</keyword>
<feature type="domain" description="POTRA" evidence="8">
    <location>
        <begin position="37"/>
        <end position="105"/>
    </location>
</feature>
<comment type="subcellular location">
    <subcellularLocation>
        <location evidence="1">Membrane</location>
    </subcellularLocation>
</comment>
<dbReference type="InterPro" id="IPR050487">
    <property type="entry name" value="FtsQ_DivIB"/>
</dbReference>
<evidence type="ECO:0000313" key="9">
    <source>
        <dbReference type="EMBL" id="MQY21287.1"/>
    </source>
</evidence>
<dbReference type="InterPro" id="IPR005548">
    <property type="entry name" value="Cell_div_FtsQ/DivIB_C"/>
</dbReference>
<organism evidence="9 10">
    <name type="scientific">Nocardia macrotermitis</name>
    <dbReference type="NCBI Taxonomy" id="2585198"/>
    <lineage>
        <taxon>Bacteria</taxon>
        <taxon>Bacillati</taxon>
        <taxon>Actinomycetota</taxon>
        <taxon>Actinomycetes</taxon>
        <taxon>Mycobacteriales</taxon>
        <taxon>Nocardiaceae</taxon>
        <taxon>Nocardia</taxon>
    </lineage>
</organism>
<evidence type="ECO:0000256" key="7">
    <source>
        <dbReference type="ARBA" id="ARBA00023306"/>
    </source>
</evidence>
<evidence type="ECO:0000256" key="3">
    <source>
        <dbReference type="ARBA" id="ARBA00022618"/>
    </source>
</evidence>
<sequence length="227" mass="24346">MISVRLRPPSRRMMLCGLAVAGLVVVLALVAWFTPLLAARTVTIEGLATVPEQQVRDALQVPDGVSLLRLDTDEMARRVAAIPKVHSVRVRRDFPSTIRVSVQERTAVLYFDSPQGSHLLDADGVEFAIEPPPPGVPKLTTAHPGDSDPVTRAAVTVLTAASRGLRGQVGEVVARSVSDIELELRDGRTVLWGGAADSARKAEVVVPVLTRPGQVYDVSTPDLVTVR</sequence>
<dbReference type="PROSITE" id="PS51779">
    <property type="entry name" value="POTRA"/>
    <property type="match status" value="1"/>
</dbReference>
<keyword evidence="7" id="KW-0131">Cell cycle</keyword>
<keyword evidence="2" id="KW-1003">Cell membrane</keyword>
<reference evidence="9 10" key="1">
    <citation type="submission" date="2019-10" db="EMBL/GenBank/DDBJ databases">
        <title>Nocardia macrotermitis sp. nov. and Nocardia aurantia sp. nov., isolated from the gut of fungus growing-termite Macrotermes natalensis.</title>
        <authorList>
            <person name="Benndorf R."/>
            <person name="Schwitalla J."/>
            <person name="Martin K."/>
            <person name="De Beer W."/>
            <person name="Kaster A.-K."/>
            <person name="Vollmers J."/>
            <person name="Poulsen M."/>
            <person name="Beemelmanns C."/>
        </authorList>
    </citation>
    <scope>NUCLEOTIDE SEQUENCE [LARGE SCALE GENOMIC DNA]</scope>
    <source>
        <strain evidence="9 10">RB20</strain>
    </source>
</reference>
<dbReference type="InterPro" id="IPR034746">
    <property type="entry name" value="POTRA"/>
</dbReference>
<dbReference type="GO" id="GO:0051301">
    <property type="term" value="P:cell division"/>
    <property type="evidence" value="ECO:0007669"/>
    <property type="project" value="UniProtKB-KW"/>
</dbReference>
<dbReference type="AlphaFoldDB" id="A0A7K0D6D5"/>
<dbReference type="EMBL" id="WEGK01000009">
    <property type="protein sequence ID" value="MQY21287.1"/>
    <property type="molecule type" value="Genomic_DNA"/>
</dbReference>
<evidence type="ECO:0000256" key="5">
    <source>
        <dbReference type="ARBA" id="ARBA00022989"/>
    </source>
</evidence>
<accession>A0A7K0D6D5</accession>
<dbReference type="InterPro" id="IPR013685">
    <property type="entry name" value="POTRA_FtsQ_type"/>
</dbReference>
<keyword evidence="10" id="KW-1185">Reference proteome</keyword>
<dbReference type="Gene3D" id="3.10.20.310">
    <property type="entry name" value="membrane protein fhac"/>
    <property type="match status" value="1"/>
</dbReference>
<evidence type="ECO:0000313" key="10">
    <source>
        <dbReference type="Proteomes" id="UP000438448"/>
    </source>
</evidence>
<keyword evidence="5" id="KW-1133">Transmembrane helix</keyword>
<proteinExistence type="predicted"/>
<evidence type="ECO:0000256" key="4">
    <source>
        <dbReference type="ARBA" id="ARBA00022692"/>
    </source>
</evidence>
<gene>
    <name evidence="9" type="primary">ftsQ</name>
    <name evidence="9" type="ORF">NRB20_43970</name>
</gene>
<evidence type="ECO:0000256" key="1">
    <source>
        <dbReference type="ARBA" id="ARBA00004370"/>
    </source>
</evidence>
<evidence type="ECO:0000259" key="8">
    <source>
        <dbReference type="PROSITE" id="PS51779"/>
    </source>
</evidence>
<evidence type="ECO:0000256" key="6">
    <source>
        <dbReference type="ARBA" id="ARBA00023136"/>
    </source>
</evidence>
<protein>
    <submittedName>
        <fullName evidence="9">Cell division protein FtsQ</fullName>
    </submittedName>
</protein>
<dbReference type="Pfam" id="PF08478">
    <property type="entry name" value="POTRA_1"/>
    <property type="match status" value="1"/>
</dbReference>
<dbReference type="PANTHER" id="PTHR37820:SF1">
    <property type="entry name" value="CELL DIVISION PROTEIN FTSQ"/>
    <property type="match status" value="1"/>
</dbReference>
<dbReference type="Pfam" id="PF03799">
    <property type="entry name" value="FtsQ_DivIB_C"/>
    <property type="match status" value="1"/>
</dbReference>
<name>A0A7K0D6D5_9NOCA</name>